<evidence type="ECO:0000313" key="4">
    <source>
        <dbReference type="Proteomes" id="UP000094828"/>
    </source>
</evidence>
<feature type="transmembrane region" description="Helical" evidence="1">
    <location>
        <begin position="6"/>
        <end position="26"/>
    </location>
</feature>
<evidence type="ECO:0000313" key="3">
    <source>
        <dbReference type="EMBL" id="ODA30331.1"/>
    </source>
</evidence>
<keyword evidence="1" id="KW-0812">Transmembrane</keyword>
<proteinExistence type="predicted"/>
<evidence type="ECO:0000256" key="1">
    <source>
        <dbReference type="SAM" id="Phobius"/>
    </source>
</evidence>
<sequence>MYDISDNFAILLLIFSLFVTFLLVYPACFQKDAHWSHFIRWLLVPWIPYLYLSSIRFFHKQLFANVEFYVFGSLWVVMLCGLFSTIDRLFLGNAKDYRGRAFVCIFLAVISFIMLQPTLIHPAWMAGATECRSNLKSLGLAVYNYHDATFMFPMRMPTSEKNEMSWRVEILPYVEDSPIFNRYRQDQAWDSTANLPVSSMQLRVYECPLASRKRRGQPAPLGMTDYAALVGEETMAPPGKLLAAKDVADGTSNTIAIVEAVGRGIRWAEPKDIYAPFAQMAIKAADTNEDLINPLISSAHPGGGLVLLADGTVRRLSTNIDPAVLKALTTPSGGETISHDY</sequence>
<feature type="transmembrane region" description="Helical" evidence="1">
    <location>
        <begin position="70"/>
        <end position="90"/>
    </location>
</feature>
<evidence type="ECO:0000259" key="2">
    <source>
        <dbReference type="Pfam" id="PF07596"/>
    </source>
</evidence>
<dbReference type="InterPro" id="IPR027558">
    <property type="entry name" value="Pre_pil_HX9DG_C"/>
</dbReference>
<protein>
    <recommendedName>
        <fullName evidence="2">DUF1559 domain-containing protein</fullName>
    </recommendedName>
</protein>
<dbReference type="NCBIfam" id="TIGR04294">
    <property type="entry name" value="pre_pil_HX9DG"/>
    <property type="match status" value="1"/>
</dbReference>
<feature type="transmembrane region" description="Helical" evidence="1">
    <location>
        <begin position="102"/>
        <end position="124"/>
    </location>
</feature>
<feature type="domain" description="DUF1559" evidence="2">
    <location>
        <begin position="129"/>
        <end position="265"/>
    </location>
</feature>
<organism evidence="3 4">
    <name type="scientific">Planctopirus hydrillae</name>
    <dbReference type="NCBI Taxonomy" id="1841610"/>
    <lineage>
        <taxon>Bacteria</taxon>
        <taxon>Pseudomonadati</taxon>
        <taxon>Planctomycetota</taxon>
        <taxon>Planctomycetia</taxon>
        <taxon>Planctomycetales</taxon>
        <taxon>Planctomycetaceae</taxon>
        <taxon>Planctopirus</taxon>
    </lineage>
</organism>
<dbReference type="Pfam" id="PF07596">
    <property type="entry name" value="SBP_bac_10"/>
    <property type="match status" value="1"/>
</dbReference>
<feature type="transmembrane region" description="Helical" evidence="1">
    <location>
        <begin position="38"/>
        <end position="58"/>
    </location>
</feature>
<gene>
    <name evidence="3" type="ORF">A6X21_00130</name>
</gene>
<reference evidence="3 4" key="1">
    <citation type="submission" date="2016-05" db="EMBL/GenBank/DDBJ databases">
        <title>Genomic and physiological characterization of Planctopirus sp. isolated from fresh water lake.</title>
        <authorList>
            <person name="Subhash Y."/>
            <person name="Ramana C."/>
        </authorList>
    </citation>
    <scope>NUCLEOTIDE SEQUENCE [LARGE SCALE GENOMIC DNA]</scope>
    <source>
        <strain evidence="3 4">JC280</strain>
    </source>
</reference>
<comment type="caution">
    <text evidence="3">The sequence shown here is derived from an EMBL/GenBank/DDBJ whole genome shotgun (WGS) entry which is preliminary data.</text>
</comment>
<dbReference type="AlphaFoldDB" id="A0A1C3EAQ4"/>
<keyword evidence="1" id="KW-0472">Membrane</keyword>
<keyword evidence="1" id="KW-1133">Transmembrane helix</keyword>
<dbReference type="PANTHER" id="PTHR30093:SF2">
    <property type="entry name" value="TYPE II SECRETION SYSTEM PROTEIN H"/>
    <property type="match status" value="1"/>
</dbReference>
<name>A0A1C3EAQ4_9PLAN</name>
<dbReference type="Proteomes" id="UP000094828">
    <property type="component" value="Unassembled WGS sequence"/>
</dbReference>
<dbReference type="RefSeq" id="WP_068848482.1">
    <property type="nucleotide sequence ID" value="NZ_LYDR01000110.1"/>
</dbReference>
<dbReference type="InterPro" id="IPR011453">
    <property type="entry name" value="DUF1559"/>
</dbReference>
<dbReference type="OrthoDB" id="270546at2"/>
<dbReference type="STRING" id="1841610.A6X21_00130"/>
<accession>A0A1C3EAQ4</accession>
<dbReference type="EMBL" id="LYDR01000110">
    <property type="protein sequence ID" value="ODA30331.1"/>
    <property type="molecule type" value="Genomic_DNA"/>
</dbReference>
<keyword evidence="4" id="KW-1185">Reference proteome</keyword>
<dbReference type="PANTHER" id="PTHR30093">
    <property type="entry name" value="GENERAL SECRETION PATHWAY PROTEIN G"/>
    <property type="match status" value="1"/>
</dbReference>